<feature type="region of interest" description="Disordered" evidence="1">
    <location>
        <begin position="42"/>
        <end position="61"/>
    </location>
</feature>
<organism evidence="2 3">
    <name type="scientific">Caerostris extrusa</name>
    <name type="common">Bark spider</name>
    <name type="synonym">Caerostris bankana</name>
    <dbReference type="NCBI Taxonomy" id="172846"/>
    <lineage>
        <taxon>Eukaryota</taxon>
        <taxon>Metazoa</taxon>
        <taxon>Ecdysozoa</taxon>
        <taxon>Arthropoda</taxon>
        <taxon>Chelicerata</taxon>
        <taxon>Arachnida</taxon>
        <taxon>Araneae</taxon>
        <taxon>Araneomorphae</taxon>
        <taxon>Entelegynae</taxon>
        <taxon>Araneoidea</taxon>
        <taxon>Araneidae</taxon>
        <taxon>Caerostris</taxon>
    </lineage>
</organism>
<keyword evidence="3" id="KW-1185">Reference proteome</keyword>
<accession>A0AAV4MUX7</accession>
<comment type="caution">
    <text evidence="2">The sequence shown here is derived from an EMBL/GenBank/DDBJ whole genome shotgun (WGS) entry which is preliminary data.</text>
</comment>
<protein>
    <submittedName>
        <fullName evidence="2">Uncharacterized protein</fullName>
    </submittedName>
</protein>
<evidence type="ECO:0000256" key="1">
    <source>
        <dbReference type="SAM" id="MobiDB-lite"/>
    </source>
</evidence>
<feature type="compositionally biased region" description="Basic and acidic residues" evidence="1">
    <location>
        <begin position="47"/>
        <end position="56"/>
    </location>
</feature>
<gene>
    <name evidence="2" type="ORF">CEXT_349931</name>
</gene>
<evidence type="ECO:0000313" key="3">
    <source>
        <dbReference type="Proteomes" id="UP001054945"/>
    </source>
</evidence>
<dbReference type="Proteomes" id="UP001054945">
    <property type="component" value="Unassembled WGS sequence"/>
</dbReference>
<reference evidence="2 3" key="1">
    <citation type="submission" date="2021-06" db="EMBL/GenBank/DDBJ databases">
        <title>Caerostris extrusa draft genome.</title>
        <authorList>
            <person name="Kono N."/>
            <person name="Arakawa K."/>
        </authorList>
    </citation>
    <scope>NUCLEOTIDE SEQUENCE [LARGE SCALE GENOMIC DNA]</scope>
</reference>
<dbReference type="EMBL" id="BPLR01002622">
    <property type="protein sequence ID" value="GIX75801.1"/>
    <property type="molecule type" value="Genomic_DNA"/>
</dbReference>
<name>A0AAV4MUX7_CAEEX</name>
<evidence type="ECO:0000313" key="2">
    <source>
        <dbReference type="EMBL" id="GIX75801.1"/>
    </source>
</evidence>
<sequence length="74" mass="8590">MLTYIINQAIPETPLQTGIVVKELSKRYFHYENYSFYLINKEQTGTPEERSSKEKPATGPEGINILVRQACRRE</sequence>
<dbReference type="AlphaFoldDB" id="A0AAV4MUX7"/>
<proteinExistence type="predicted"/>